<gene>
    <name evidence="11" type="ORF">PMAYCL1PPCAC_08070</name>
</gene>
<evidence type="ECO:0000256" key="1">
    <source>
        <dbReference type="ARBA" id="ARBA00004323"/>
    </source>
</evidence>
<feature type="non-terminal residue" evidence="11">
    <location>
        <position position="1"/>
    </location>
</feature>
<name>A0AAN4ZJ21_9BILA</name>
<dbReference type="SUPFAM" id="SSF53448">
    <property type="entry name" value="Nucleotide-diphospho-sugar transferases"/>
    <property type="match status" value="1"/>
</dbReference>
<evidence type="ECO:0000256" key="5">
    <source>
        <dbReference type="ARBA" id="ARBA00022692"/>
    </source>
</evidence>
<dbReference type="Gene3D" id="3.90.550.50">
    <property type="match status" value="1"/>
</dbReference>
<evidence type="ECO:0000313" key="11">
    <source>
        <dbReference type="EMBL" id="GMR37875.1"/>
    </source>
</evidence>
<dbReference type="GO" id="GO:0016758">
    <property type="term" value="F:hexosyltransferase activity"/>
    <property type="evidence" value="ECO:0007669"/>
    <property type="project" value="InterPro"/>
</dbReference>
<dbReference type="AlphaFoldDB" id="A0AAN4ZJ21"/>
<keyword evidence="7" id="KW-1133">Transmembrane helix</keyword>
<dbReference type="Proteomes" id="UP001328107">
    <property type="component" value="Unassembled WGS sequence"/>
</dbReference>
<dbReference type="InterPro" id="IPR002659">
    <property type="entry name" value="Glyco_trans_31"/>
</dbReference>
<evidence type="ECO:0000256" key="7">
    <source>
        <dbReference type="ARBA" id="ARBA00022989"/>
    </source>
</evidence>
<keyword evidence="5" id="KW-0812">Transmembrane</keyword>
<feature type="non-terminal residue" evidence="11">
    <location>
        <position position="280"/>
    </location>
</feature>
<keyword evidence="4" id="KW-0808">Transferase</keyword>
<organism evidence="11 12">
    <name type="scientific">Pristionchus mayeri</name>
    <dbReference type="NCBI Taxonomy" id="1317129"/>
    <lineage>
        <taxon>Eukaryota</taxon>
        <taxon>Metazoa</taxon>
        <taxon>Ecdysozoa</taxon>
        <taxon>Nematoda</taxon>
        <taxon>Chromadorea</taxon>
        <taxon>Rhabditida</taxon>
        <taxon>Rhabditina</taxon>
        <taxon>Diplogasteromorpha</taxon>
        <taxon>Diplogasteroidea</taxon>
        <taxon>Neodiplogasteridae</taxon>
        <taxon>Pristionchus</taxon>
    </lineage>
</organism>
<comment type="subcellular location">
    <subcellularLocation>
        <location evidence="1 10">Golgi apparatus membrane</location>
        <topology evidence="1 10">Single-pass type II membrane protein</topology>
    </subcellularLocation>
</comment>
<dbReference type="EC" id="2.4.1.-" evidence="10"/>
<sequence>CLSTASPNQRKYVILSVSNIFSLVLLSPHYEKEKTYDIVLLVISAEYEKEEREEIRRQWASKKESMMQKMGKSVVIFLVGQSSALDEEAAQYGDLLLVDIEESYRNLVYKIEIGFRWIKEKLQSEYVAKIDSDTVVHIDRLYNLLQRYDARSESRMWMTCYTHSGAAPMRYRYDVWYVSESDYPQDVYPRYCNGPGYVMTRETFDEIVIEVEDVFFTGIVAEDFVTHISEGVTDEQYTDYSTCDGNGPVLSILNTHYQLGWSKKSNDLTEAWERLKDPIC</sequence>
<dbReference type="InterPro" id="IPR029044">
    <property type="entry name" value="Nucleotide-diphossugar_trans"/>
</dbReference>
<reference evidence="12" key="1">
    <citation type="submission" date="2022-10" db="EMBL/GenBank/DDBJ databases">
        <title>Genome assembly of Pristionchus species.</title>
        <authorList>
            <person name="Yoshida K."/>
            <person name="Sommer R.J."/>
        </authorList>
    </citation>
    <scope>NUCLEOTIDE SEQUENCE [LARGE SCALE GENOMIC DNA]</scope>
    <source>
        <strain evidence="12">RS5460</strain>
    </source>
</reference>
<dbReference type="Pfam" id="PF01762">
    <property type="entry name" value="Galactosyl_T"/>
    <property type="match status" value="1"/>
</dbReference>
<keyword evidence="12" id="KW-1185">Reference proteome</keyword>
<dbReference type="GO" id="GO:0000139">
    <property type="term" value="C:Golgi membrane"/>
    <property type="evidence" value="ECO:0007669"/>
    <property type="project" value="UniProtKB-SubCell"/>
</dbReference>
<evidence type="ECO:0000256" key="3">
    <source>
        <dbReference type="ARBA" id="ARBA00022676"/>
    </source>
</evidence>
<comment type="similarity">
    <text evidence="2 10">Belongs to the glycosyltransferase 31 family.</text>
</comment>
<evidence type="ECO:0000256" key="9">
    <source>
        <dbReference type="ARBA" id="ARBA00023136"/>
    </source>
</evidence>
<dbReference type="PANTHER" id="PTHR11214">
    <property type="entry name" value="BETA-1,3-N-ACETYLGLUCOSAMINYLTRANSFERASE"/>
    <property type="match status" value="1"/>
</dbReference>
<keyword evidence="9" id="KW-0472">Membrane</keyword>
<evidence type="ECO:0000313" key="12">
    <source>
        <dbReference type="Proteomes" id="UP001328107"/>
    </source>
</evidence>
<evidence type="ECO:0000256" key="2">
    <source>
        <dbReference type="ARBA" id="ARBA00008661"/>
    </source>
</evidence>
<comment type="caution">
    <text evidence="11">The sequence shown here is derived from an EMBL/GenBank/DDBJ whole genome shotgun (WGS) entry which is preliminary data.</text>
</comment>
<evidence type="ECO:0000256" key="4">
    <source>
        <dbReference type="ARBA" id="ARBA00022679"/>
    </source>
</evidence>
<evidence type="ECO:0000256" key="6">
    <source>
        <dbReference type="ARBA" id="ARBA00022968"/>
    </source>
</evidence>
<dbReference type="GO" id="GO:0006493">
    <property type="term" value="P:protein O-linked glycosylation"/>
    <property type="evidence" value="ECO:0007669"/>
    <property type="project" value="TreeGrafter"/>
</dbReference>
<dbReference type="PANTHER" id="PTHR11214:SF391">
    <property type="entry name" value="BETA-1,3-GALACTOSYLTRANSFERASE BRE-2-RELATED"/>
    <property type="match status" value="1"/>
</dbReference>
<dbReference type="EMBL" id="BTRK01000002">
    <property type="protein sequence ID" value="GMR37875.1"/>
    <property type="molecule type" value="Genomic_DNA"/>
</dbReference>
<protein>
    <recommendedName>
        <fullName evidence="10">Hexosyltransferase</fullName>
        <ecNumber evidence="10">2.4.1.-</ecNumber>
    </recommendedName>
</protein>
<keyword evidence="3 10" id="KW-0328">Glycosyltransferase</keyword>
<accession>A0AAN4ZJ21</accession>
<keyword evidence="8 10" id="KW-0333">Golgi apparatus</keyword>
<evidence type="ECO:0000256" key="10">
    <source>
        <dbReference type="RuleBase" id="RU363063"/>
    </source>
</evidence>
<keyword evidence="6" id="KW-0735">Signal-anchor</keyword>
<proteinExistence type="inferred from homology"/>
<evidence type="ECO:0000256" key="8">
    <source>
        <dbReference type="ARBA" id="ARBA00023034"/>
    </source>
</evidence>